<sequence>MALFLVLVLLCVTGISDVVAKPTLDCAALLLLKSSITNDPIGFLTSWNKTNPNCCRGWKGVRCNKTTSRVIHLMLSNGQLSGTLHESVGSLSSLEKLDLSYNHLTGAIPSTVTKLSRLRLLDLAYNYGFQGSIPSSIGDLSSLQRIRLQSNKLTGSVPSSFGLLSSLVYAELDDNSLAGQIPNAFTRNLSNLALLDLAKNKLTGLPLNLRRLGRLGILYLSSNPLTFDTIQGLSTLPFLGELHLDNCGLQGPIPPWLATLKLRDSDDFLTSMLSLSSNSISGPIPRTISSLSSVEILRLSSNKFSGAIPSSMGSMLSLKQLSLENNQLSGEIPRSLVNLDLLRWFNVSNNKLSGQIPQGGAFSTFDASCFAGNPGLCGKPLPSC</sequence>
<name>D8QTT1_SELML</name>
<dbReference type="Gramene" id="EFJ37167">
    <property type="protein sequence ID" value="EFJ37167"/>
    <property type="gene ID" value="SELMODRAFT_77292"/>
</dbReference>
<dbReference type="AlphaFoldDB" id="D8QTT1"/>
<dbReference type="eggNOG" id="KOG0619">
    <property type="taxonomic scope" value="Eukaryota"/>
</dbReference>
<dbReference type="OrthoDB" id="676979at2759"/>
<keyword evidence="11" id="KW-1185">Reference proteome</keyword>
<dbReference type="STRING" id="88036.D8QTT1"/>
<dbReference type="OMA" id="HQMLNGS"/>
<dbReference type="InterPro" id="IPR032675">
    <property type="entry name" value="LRR_dom_sf"/>
</dbReference>
<dbReference type="InterPro" id="IPR003591">
    <property type="entry name" value="Leu-rich_rpt_typical-subtyp"/>
</dbReference>
<feature type="domain" description="Leucine-rich repeat-containing N-terminal plant-type" evidence="9">
    <location>
        <begin position="25"/>
        <end position="64"/>
    </location>
</feature>
<dbReference type="FunFam" id="3.80.10.10:FF:000095">
    <property type="entry name" value="LRR receptor-like serine/threonine-protein kinase GSO1"/>
    <property type="match status" value="1"/>
</dbReference>
<dbReference type="SUPFAM" id="SSF52058">
    <property type="entry name" value="L domain-like"/>
    <property type="match status" value="1"/>
</dbReference>
<dbReference type="InParanoid" id="D8QTT1"/>
<dbReference type="Gene3D" id="3.80.10.10">
    <property type="entry name" value="Ribonuclease Inhibitor"/>
    <property type="match status" value="2"/>
</dbReference>
<comment type="subcellular location">
    <subcellularLocation>
        <location evidence="1">Membrane</location>
        <topology evidence="1">Single-pass membrane protein</topology>
    </subcellularLocation>
</comment>
<dbReference type="InterPro" id="IPR053211">
    <property type="entry name" value="DNA_repair-toleration"/>
</dbReference>
<evidence type="ECO:0000256" key="1">
    <source>
        <dbReference type="ARBA" id="ARBA00004167"/>
    </source>
</evidence>
<keyword evidence="6" id="KW-1133">Transmembrane helix</keyword>
<evidence type="ECO:0000256" key="8">
    <source>
        <dbReference type="SAM" id="SignalP"/>
    </source>
</evidence>
<dbReference type="SMART" id="SM00369">
    <property type="entry name" value="LRR_TYP"/>
    <property type="match status" value="4"/>
</dbReference>
<dbReference type="KEGG" id="smo:SELMODRAFT_77292"/>
<dbReference type="InterPro" id="IPR013210">
    <property type="entry name" value="LRR_N_plant-typ"/>
</dbReference>
<dbReference type="EMBL" id="GL377566">
    <property type="protein sequence ID" value="EFJ37167.1"/>
    <property type="molecule type" value="Genomic_DNA"/>
</dbReference>
<feature type="signal peptide" evidence="8">
    <location>
        <begin position="1"/>
        <end position="20"/>
    </location>
</feature>
<keyword evidence="2" id="KW-0433">Leucine-rich repeat</keyword>
<keyword evidence="7" id="KW-0472">Membrane</keyword>
<dbReference type="Pfam" id="PF00560">
    <property type="entry name" value="LRR_1"/>
    <property type="match status" value="3"/>
</dbReference>
<evidence type="ECO:0000256" key="5">
    <source>
        <dbReference type="ARBA" id="ARBA00022737"/>
    </source>
</evidence>
<keyword evidence="4 8" id="KW-0732">Signal</keyword>
<proteinExistence type="predicted"/>
<dbReference type="PANTHER" id="PTHR48060:SF21">
    <property type="entry name" value="L DOMAIN-LIKE PROTEIN"/>
    <property type="match status" value="1"/>
</dbReference>
<accession>D8QTT1</accession>
<dbReference type="FunFam" id="3.80.10.10:FF:000129">
    <property type="entry name" value="Leucine-rich repeat receptor-like kinase"/>
    <property type="match status" value="1"/>
</dbReference>
<evidence type="ECO:0000256" key="6">
    <source>
        <dbReference type="ARBA" id="ARBA00022989"/>
    </source>
</evidence>
<gene>
    <name evidence="10" type="ORF">SELMODRAFT_77292</name>
</gene>
<dbReference type="PANTHER" id="PTHR48060">
    <property type="entry name" value="DNA DAMAGE-REPAIR/TOLERATION PROTEIN DRT100"/>
    <property type="match status" value="1"/>
</dbReference>
<evidence type="ECO:0000259" key="9">
    <source>
        <dbReference type="Pfam" id="PF08263"/>
    </source>
</evidence>
<reference evidence="10 11" key="1">
    <citation type="journal article" date="2011" name="Science">
        <title>The Selaginella genome identifies genetic changes associated with the evolution of vascular plants.</title>
        <authorList>
            <person name="Banks J.A."/>
            <person name="Nishiyama T."/>
            <person name="Hasebe M."/>
            <person name="Bowman J.L."/>
            <person name="Gribskov M."/>
            <person name="dePamphilis C."/>
            <person name="Albert V.A."/>
            <person name="Aono N."/>
            <person name="Aoyama T."/>
            <person name="Ambrose B.A."/>
            <person name="Ashton N.W."/>
            <person name="Axtell M.J."/>
            <person name="Barker E."/>
            <person name="Barker M.S."/>
            <person name="Bennetzen J.L."/>
            <person name="Bonawitz N.D."/>
            <person name="Chapple C."/>
            <person name="Cheng C."/>
            <person name="Correa L.G."/>
            <person name="Dacre M."/>
            <person name="DeBarry J."/>
            <person name="Dreyer I."/>
            <person name="Elias M."/>
            <person name="Engstrom E.M."/>
            <person name="Estelle M."/>
            <person name="Feng L."/>
            <person name="Finet C."/>
            <person name="Floyd S.K."/>
            <person name="Frommer W.B."/>
            <person name="Fujita T."/>
            <person name="Gramzow L."/>
            <person name="Gutensohn M."/>
            <person name="Harholt J."/>
            <person name="Hattori M."/>
            <person name="Heyl A."/>
            <person name="Hirai T."/>
            <person name="Hiwatashi Y."/>
            <person name="Ishikawa M."/>
            <person name="Iwata M."/>
            <person name="Karol K.G."/>
            <person name="Koehler B."/>
            <person name="Kolukisaoglu U."/>
            <person name="Kubo M."/>
            <person name="Kurata T."/>
            <person name="Lalonde S."/>
            <person name="Li K."/>
            <person name="Li Y."/>
            <person name="Litt A."/>
            <person name="Lyons E."/>
            <person name="Manning G."/>
            <person name="Maruyama T."/>
            <person name="Michael T.P."/>
            <person name="Mikami K."/>
            <person name="Miyazaki S."/>
            <person name="Morinaga S."/>
            <person name="Murata T."/>
            <person name="Mueller-Roeber B."/>
            <person name="Nelson D.R."/>
            <person name="Obara M."/>
            <person name="Oguri Y."/>
            <person name="Olmstead R.G."/>
            <person name="Onodera N."/>
            <person name="Petersen B.L."/>
            <person name="Pils B."/>
            <person name="Prigge M."/>
            <person name="Rensing S.A."/>
            <person name="Riano-Pachon D.M."/>
            <person name="Roberts A.W."/>
            <person name="Sato Y."/>
            <person name="Scheller H.V."/>
            <person name="Schulz B."/>
            <person name="Schulz C."/>
            <person name="Shakirov E.V."/>
            <person name="Shibagaki N."/>
            <person name="Shinohara N."/>
            <person name="Shippen D.E."/>
            <person name="Soerensen I."/>
            <person name="Sotooka R."/>
            <person name="Sugimoto N."/>
            <person name="Sugita M."/>
            <person name="Sumikawa N."/>
            <person name="Tanurdzic M."/>
            <person name="Theissen G."/>
            <person name="Ulvskov P."/>
            <person name="Wakazuki S."/>
            <person name="Weng J.K."/>
            <person name="Willats W.W."/>
            <person name="Wipf D."/>
            <person name="Wolf P.G."/>
            <person name="Yang L."/>
            <person name="Zimmer A.D."/>
            <person name="Zhu Q."/>
            <person name="Mitros T."/>
            <person name="Hellsten U."/>
            <person name="Loque D."/>
            <person name="Otillar R."/>
            <person name="Salamov A."/>
            <person name="Schmutz J."/>
            <person name="Shapiro H."/>
            <person name="Lindquist E."/>
            <person name="Lucas S."/>
            <person name="Rokhsar D."/>
            <person name="Grigoriev I.V."/>
        </authorList>
    </citation>
    <scope>NUCLEOTIDE SEQUENCE [LARGE SCALE GENOMIC DNA]</scope>
</reference>
<feature type="chain" id="PRO_5003121237" description="Leucine-rich repeat-containing N-terminal plant-type domain-containing protein" evidence="8">
    <location>
        <begin position="21"/>
        <end position="384"/>
    </location>
</feature>
<dbReference type="Pfam" id="PF13855">
    <property type="entry name" value="LRR_8"/>
    <property type="match status" value="2"/>
</dbReference>
<keyword evidence="5" id="KW-0677">Repeat</keyword>
<dbReference type="HOGENOM" id="CLU_000288_18_11_1"/>
<dbReference type="Pfam" id="PF08263">
    <property type="entry name" value="LRRNT_2"/>
    <property type="match status" value="1"/>
</dbReference>
<evidence type="ECO:0000256" key="4">
    <source>
        <dbReference type="ARBA" id="ARBA00022729"/>
    </source>
</evidence>
<dbReference type="Proteomes" id="UP000001514">
    <property type="component" value="Unassembled WGS sequence"/>
</dbReference>
<dbReference type="InterPro" id="IPR001611">
    <property type="entry name" value="Leu-rich_rpt"/>
</dbReference>
<dbReference type="GO" id="GO:0016020">
    <property type="term" value="C:membrane"/>
    <property type="evidence" value="ECO:0007669"/>
    <property type="project" value="UniProtKB-SubCell"/>
</dbReference>
<keyword evidence="3" id="KW-0812">Transmembrane</keyword>
<dbReference type="PRINTS" id="PR00019">
    <property type="entry name" value="LEURICHRPT"/>
</dbReference>
<evidence type="ECO:0000256" key="2">
    <source>
        <dbReference type="ARBA" id="ARBA00022614"/>
    </source>
</evidence>
<protein>
    <recommendedName>
        <fullName evidence="9">Leucine-rich repeat-containing N-terminal plant-type domain-containing protein</fullName>
    </recommendedName>
</protein>
<evidence type="ECO:0000313" key="11">
    <source>
        <dbReference type="Proteomes" id="UP000001514"/>
    </source>
</evidence>
<organism evidence="11">
    <name type="scientific">Selaginella moellendorffii</name>
    <name type="common">Spikemoss</name>
    <dbReference type="NCBI Taxonomy" id="88036"/>
    <lineage>
        <taxon>Eukaryota</taxon>
        <taxon>Viridiplantae</taxon>
        <taxon>Streptophyta</taxon>
        <taxon>Embryophyta</taxon>
        <taxon>Tracheophyta</taxon>
        <taxon>Lycopodiopsida</taxon>
        <taxon>Selaginellales</taxon>
        <taxon>Selaginellaceae</taxon>
        <taxon>Selaginella</taxon>
    </lineage>
</organism>
<evidence type="ECO:0000256" key="3">
    <source>
        <dbReference type="ARBA" id="ARBA00022692"/>
    </source>
</evidence>
<evidence type="ECO:0000313" key="10">
    <source>
        <dbReference type="EMBL" id="EFJ37167.1"/>
    </source>
</evidence>
<evidence type="ECO:0000256" key="7">
    <source>
        <dbReference type="ARBA" id="ARBA00023136"/>
    </source>
</evidence>